<dbReference type="SMART" id="SM00382">
    <property type="entry name" value="AAA"/>
    <property type="match status" value="1"/>
</dbReference>
<dbReference type="PANTHER" id="PTHR42734:SF5">
    <property type="entry name" value="IRON TRANSPORT SYSTEM ATP-BINDING PROTEIN HI_0361-RELATED"/>
    <property type="match status" value="1"/>
</dbReference>
<name>A0A3P5XAI4_9MICC</name>
<dbReference type="PANTHER" id="PTHR42734">
    <property type="entry name" value="METAL TRANSPORT SYSTEM ATP-BINDING PROTEIN TM_0124-RELATED"/>
    <property type="match status" value="1"/>
</dbReference>
<dbReference type="Pfam" id="PF00005">
    <property type="entry name" value="ABC_tran"/>
    <property type="match status" value="1"/>
</dbReference>
<organism evidence="6 7">
    <name type="scientific">Arthrobacter ulcerisalmonis</name>
    <dbReference type="NCBI Taxonomy" id="2483813"/>
    <lineage>
        <taxon>Bacteria</taxon>
        <taxon>Bacillati</taxon>
        <taxon>Actinomycetota</taxon>
        <taxon>Actinomycetes</taxon>
        <taxon>Micrococcales</taxon>
        <taxon>Micrococcaceae</taxon>
        <taxon>Arthrobacter</taxon>
    </lineage>
</organism>
<accession>A0A3P5XAI4</accession>
<evidence type="ECO:0000259" key="5">
    <source>
        <dbReference type="PROSITE" id="PS50893"/>
    </source>
</evidence>
<dbReference type="InterPro" id="IPR003593">
    <property type="entry name" value="AAA+_ATPase"/>
</dbReference>
<dbReference type="EMBL" id="UXAU01000021">
    <property type="protein sequence ID" value="VDC25477.1"/>
    <property type="molecule type" value="Genomic_DNA"/>
</dbReference>
<evidence type="ECO:0000313" key="6">
    <source>
        <dbReference type="EMBL" id="VDC25477.1"/>
    </source>
</evidence>
<keyword evidence="4 6" id="KW-0067">ATP-binding</keyword>
<evidence type="ECO:0000313" key="7">
    <source>
        <dbReference type="Proteomes" id="UP000280861"/>
    </source>
</evidence>
<dbReference type="NCBIfam" id="NF040873">
    <property type="entry name" value="AztA"/>
    <property type="match status" value="1"/>
</dbReference>
<dbReference type="GO" id="GO:0005524">
    <property type="term" value="F:ATP binding"/>
    <property type="evidence" value="ECO:0007669"/>
    <property type="project" value="UniProtKB-KW"/>
</dbReference>
<keyword evidence="7" id="KW-1185">Reference proteome</keyword>
<dbReference type="SUPFAM" id="SSF52540">
    <property type="entry name" value="P-loop containing nucleoside triphosphate hydrolases"/>
    <property type="match status" value="1"/>
</dbReference>
<dbReference type="InterPro" id="IPR003439">
    <property type="entry name" value="ABC_transporter-like_ATP-bd"/>
</dbReference>
<dbReference type="InterPro" id="IPR027417">
    <property type="entry name" value="P-loop_NTPase"/>
</dbReference>
<reference evidence="6 7" key="1">
    <citation type="submission" date="2018-11" db="EMBL/GenBank/DDBJ databases">
        <authorList>
            <person name="Criscuolo A."/>
        </authorList>
    </citation>
    <scope>NUCLEOTIDE SEQUENCE [LARGE SCALE GENOMIC DNA]</scope>
    <source>
        <strain evidence="6">AT11b</strain>
    </source>
</reference>
<proteinExistence type="inferred from homology"/>
<dbReference type="GO" id="GO:0016887">
    <property type="term" value="F:ATP hydrolysis activity"/>
    <property type="evidence" value="ECO:0007669"/>
    <property type="project" value="InterPro"/>
</dbReference>
<keyword evidence="3" id="KW-0547">Nucleotide-binding</keyword>
<dbReference type="PROSITE" id="PS00211">
    <property type="entry name" value="ABC_TRANSPORTER_1"/>
    <property type="match status" value="1"/>
</dbReference>
<dbReference type="Gene3D" id="3.40.50.300">
    <property type="entry name" value="P-loop containing nucleotide triphosphate hydrolases"/>
    <property type="match status" value="1"/>
</dbReference>
<protein>
    <submittedName>
        <fullName evidence="6">Putative ABC transporter ATP-binding protein</fullName>
    </submittedName>
</protein>
<dbReference type="AlphaFoldDB" id="A0A3P5XAI4"/>
<dbReference type="InterPro" id="IPR047748">
    <property type="entry name" value="AztA-like"/>
</dbReference>
<dbReference type="InterPro" id="IPR050153">
    <property type="entry name" value="Metal_Ion_Import_ABC"/>
</dbReference>
<evidence type="ECO:0000256" key="2">
    <source>
        <dbReference type="ARBA" id="ARBA00022448"/>
    </source>
</evidence>
<gene>
    <name evidence="6" type="ORF">PSET11_01562</name>
</gene>
<comment type="similarity">
    <text evidence="1">Belongs to the ABC transporter superfamily.</text>
</comment>
<feature type="domain" description="ABC transporter" evidence="5">
    <location>
        <begin position="8"/>
        <end position="212"/>
    </location>
</feature>
<dbReference type="PROSITE" id="PS50893">
    <property type="entry name" value="ABC_TRANSPORTER_2"/>
    <property type="match status" value="1"/>
</dbReference>
<evidence type="ECO:0000256" key="3">
    <source>
        <dbReference type="ARBA" id="ARBA00022741"/>
    </source>
</evidence>
<dbReference type="InterPro" id="IPR017871">
    <property type="entry name" value="ABC_transporter-like_CS"/>
</dbReference>
<dbReference type="Proteomes" id="UP000280861">
    <property type="component" value="Unassembled WGS sequence"/>
</dbReference>
<evidence type="ECO:0000256" key="1">
    <source>
        <dbReference type="ARBA" id="ARBA00005417"/>
    </source>
</evidence>
<evidence type="ECO:0000256" key="4">
    <source>
        <dbReference type="ARBA" id="ARBA00022840"/>
    </source>
</evidence>
<sequence>MLTSETALQARGLHFSFGQQTVLTDVDVDLTWGTVTAIAGANGAGKSTLLELLAGVRKPASGSVDRADEVALVVQRIAAPDTLPLTVADAVAMGTWGTRKRGRVTLSRSDRRARIAEALERVRLADLANRPFTELSGGQRQRALIAQGLARQARIFLLDEPATGLDAESRDRTRTILQAEADRGAAVVCVSHDPEAIAAADAVVMLGGGRRVD</sequence>
<dbReference type="RefSeq" id="WP_238989080.1">
    <property type="nucleotide sequence ID" value="NZ_CBCRYA010000012.1"/>
</dbReference>
<keyword evidence="2" id="KW-0813">Transport</keyword>